<dbReference type="InterPro" id="IPR036457">
    <property type="entry name" value="PPM-type-like_dom_sf"/>
</dbReference>
<feature type="transmembrane region" description="Helical" evidence="19">
    <location>
        <begin position="20"/>
        <end position="38"/>
    </location>
</feature>
<keyword evidence="8" id="KW-0964">Secreted</keyword>
<evidence type="ECO:0000256" key="19">
    <source>
        <dbReference type="SAM" id="Phobius"/>
    </source>
</evidence>
<evidence type="ECO:0000256" key="5">
    <source>
        <dbReference type="ARBA" id="ARBA00005784"/>
    </source>
</evidence>
<keyword evidence="19" id="KW-0812">Transmembrane</keyword>
<gene>
    <name evidence="21" type="ORF">AARE701A_LOCUS6731</name>
</gene>
<protein>
    <recommendedName>
        <fullName evidence="7">protein-serine/threonine phosphatase</fullName>
        <ecNumber evidence="7">3.1.3.16</ecNumber>
    </recommendedName>
</protein>
<evidence type="ECO:0000256" key="4">
    <source>
        <dbReference type="ARBA" id="ARBA00004191"/>
    </source>
</evidence>
<reference evidence="21" key="1">
    <citation type="submission" date="2021-01" db="EMBL/GenBank/DDBJ databases">
        <authorList>
            <person name="Bezrukov I."/>
        </authorList>
    </citation>
    <scope>NUCLEOTIDE SEQUENCE</scope>
</reference>
<keyword evidence="22" id="KW-1185">Reference proteome</keyword>
<keyword evidence="11" id="KW-0460">Magnesium</keyword>
<dbReference type="CDD" id="cd00143">
    <property type="entry name" value="PP2Cc"/>
    <property type="match status" value="1"/>
</dbReference>
<dbReference type="EMBL" id="LR999453">
    <property type="protein sequence ID" value="CAE5966651.1"/>
    <property type="molecule type" value="Genomic_DNA"/>
</dbReference>
<accession>A0A8S1ZZM1</accession>
<evidence type="ECO:0000313" key="22">
    <source>
        <dbReference type="Proteomes" id="UP000682877"/>
    </source>
</evidence>
<dbReference type="InterPro" id="IPR004963">
    <property type="entry name" value="PAE/NOTUM"/>
</dbReference>
<sequence length="1881" mass="209545">MAIPRFSSLLRCRKWAKSDWLVASIGFVLIVFFLSFFIDPTSDSIPSVDRSRPIISPSDLVKLKLSSIAKERGAFCLDGSLPGYHFHEGSGSGSQSWLVHLEGGGWCNTVASCSARAMTKLGSSNYFEQEVAFQGVLSSDPSQNPELFNWNKVAIRYCDGASFAGHPEAEFKNGTRLFFRGQLIWEAIIDELLSMGMSDAKQAILTGCSAGGLASLIHCDYFRDHLPKDAVVKCVSDGGFFLNMPDVLGNPTMRSFYHDVVNLQGVDKSLDQKCVAKTEPSKCMFPQEFLKNIRTPVFLVNPAYDYWQIQNVLVPTSADPDKSWAKCRLNIKECDAAQMKVLHGFRSSMMDAIGEFHQNKEGGMFIDSCYAHCQTVMSVTWHSPTSPRIENKTIAESVGDWYFNRKPFFDSPEAYSSREQSFPQNPQSRKCSNSEWLLTAIGIVLIVFSFSFSIDSTSDSSVDRSDLVKLKLSSKAKERGAFCLDGSLPGYHFHKGSGSGSKSWLLFLEGGGWCDTIESCSSRAMTSLGSSSFFEHKVAFQGVLSSDPSQNPDFFNWNRVLIRYCDGASFAGHPEAEFKNETRLFFRGQLIWEAIMDELLSMGMSHAKHAILTGCSAGGLASLIHCDYFRDNLPRDAAVKCVSDGGYFLNVPDVLGNQTMGSFFHDVATLQDVDKSLDQNCVAKMEPSKCMFPREFIKNIRTPVFLVNAAYDYWQIQNVLVPDSADIDEYWAMCRLNIQECDAAQMKVLHGFRSSLMDAIGEFHQNKEGGMFINSCNSHCQMRESSWHSPTSPRIENKTIAESVGDWYFNRKPVKLIDCPTWSKSDSLIASIGIVLIVFPFSFSFDSTSDSIPSVDRSDLVKLKLSSKAKDRGAFCLDGSLPGYHFHKGSGSGSKSWLLYLEGGGGCRTIESCSSRAMTRLGSSNFFEHEVAFQGVLSSDPSQNPDFFNWNRVMIRYCDGACFSGHPEAEFKNETRLFFRGQLIWEAIMDELLSMGMSHAKHAILTGCSAGGLATLIHCDYFRDHLPKDATVKCVSDGGYILNVPDVLGNPTMGSFFHDVVTLQSVDKSLDQNCVAKMEPSKCMFPQESLKNIRTPVFLVNTAYDYWQIQNGLVPDSPDLDERWSICRLNIQECDAAQMKVLHGFRSSLIDAIGEFHENKEGGMFINSCNSHCQIRESWHSPTSTRIENKTIAESVGDWYFNRKPVKLIDCPCVIPHSQMGNGVASFSGCCADTTAGKFSSRNDVGVGLIQENLGHSFCYVRPVLTGSKSSFPPEPPLRPDPIPGTTTTFRSISGASVSANTSTALSASPLTDASGLASAFESSNRFASLPLQPVPRGPIKKPGHESGLFERRFLSGPIESGLVSGKKKKEKAKLKKSGSKSFTKPKYHKKFLTFKNVFTNLVSNNLSSSKKSVIEPINYSDSFDGSSDSDQGRPEDNYSGTILSSHENPRTEEGEEEKTDESALDEPKIQWAQGKAGEDRVHVILSEENGWLFVGIYDGFNGPDPPDYLLNNLYTAVLGELKELQWNDKYESESHGMEQQSTVEHASDSGKENWHTMNGNNVACGSRNVTSDVKKLQWRCEWEHNSSNKSNNIKSNHKESDSGMINHKDVLRALQQALKKTEESFDLMVNENPELALMGSCVLVTLMKGEDVYVMSVGDSRAVLARRPDLGMKKMQKDLERIKEESPLETMFVTERGLSLLVPIQLNKEHSTSVDEEVTRIKMEHPDDALAIENDRVKGYLKVTRAFGAGFLKQPKWNEALLEMFRIDYVGTSPYITCSPSLHHHRLTSRDKFLILSSDGLYEYFSNEEAIFEVDSFISAFPEGDPAQHLIQEVLLRAAKKYGMDFHELLEIPQGDRRKYHDDVSVIVISLEGRIWRSSM</sequence>
<evidence type="ECO:0000256" key="13">
    <source>
        <dbReference type="ARBA" id="ARBA00023211"/>
    </source>
</evidence>
<dbReference type="Proteomes" id="UP000682877">
    <property type="component" value="Chromosome 3"/>
</dbReference>
<dbReference type="PROSITE" id="PS51746">
    <property type="entry name" value="PPM_2"/>
    <property type="match status" value="1"/>
</dbReference>
<evidence type="ECO:0000256" key="11">
    <source>
        <dbReference type="ARBA" id="ARBA00022842"/>
    </source>
</evidence>
<evidence type="ECO:0000256" key="1">
    <source>
        <dbReference type="ARBA" id="ARBA00001936"/>
    </source>
</evidence>
<dbReference type="FunFam" id="3.60.40.10:FF:000053">
    <property type="entry name" value="Protein phosphatase 2C 29"/>
    <property type="match status" value="1"/>
</dbReference>
<dbReference type="Gene3D" id="3.60.40.10">
    <property type="entry name" value="PPM-type phosphatase domain"/>
    <property type="match status" value="1"/>
</dbReference>
<evidence type="ECO:0000256" key="7">
    <source>
        <dbReference type="ARBA" id="ARBA00013081"/>
    </source>
</evidence>
<dbReference type="InterPro" id="IPR001932">
    <property type="entry name" value="PPM-type_phosphatase-like_dom"/>
</dbReference>
<feature type="domain" description="PPM-type phosphatase" evidence="20">
    <location>
        <begin position="1462"/>
        <end position="1872"/>
    </location>
</feature>
<comment type="catalytic activity">
    <reaction evidence="16">
        <text>O-phospho-L-threonyl-[protein] + H2O = L-threonyl-[protein] + phosphate</text>
        <dbReference type="Rhea" id="RHEA:47004"/>
        <dbReference type="Rhea" id="RHEA-COMP:11060"/>
        <dbReference type="Rhea" id="RHEA-COMP:11605"/>
        <dbReference type="ChEBI" id="CHEBI:15377"/>
        <dbReference type="ChEBI" id="CHEBI:30013"/>
        <dbReference type="ChEBI" id="CHEBI:43474"/>
        <dbReference type="ChEBI" id="CHEBI:61977"/>
        <dbReference type="EC" id="3.1.3.16"/>
    </reaction>
</comment>
<evidence type="ECO:0000256" key="10">
    <source>
        <dbReference type="ARBA" id="ARBA00022801"/>
    </source>
</evidence>
<keyword evidence="9" id="KW-0479">Metal-binding</keyword>
<evidence type="ECO:0000256" key="12">
    <source>
        <dbReference type="ARBA" id="ARBA00022912"/>
    </source>
</evidence>
<evidence type="ECO:0000256" key="9">
    <source>
        <dbReference type="ARBA" id="ARBA00022723"/>
    </source>
</evidence>
<dbReference type="SMART" id="SM00332">
    <property type="entry name" value="PP2Cc"/>
    <property type="match status" value="1"/>
</dbReference>
<dbReference type="PANTHER" id="PTHR21562">
    <property type="entry name" value="NOTUM-RELATED"/>
    <property type="match status" value="1"/>
</dbReference>
<feature type="compositionally biased region" description="Basic residues" evidence="18">
    <location>
        <begin position="1366"/>
        <end position="1382"/>
    </location>
</feature>
<keyword evidence="14" id="KW-0961">Cell wall biogenesis/degradation</keyword>
<keyword evidence="12" id="KW-0904">Protein phosphatase</keyword>
<evidence type="ECO:0000256" key="14">
    <source>
        <dbReference type="ARBA" id="ARBA00023316"/>
    </source>
</evidence>
<evidence type="ECO:0000256" key="8">
    <source>
        <dbReference type="ARBA" id="ARBA00022512"/>
    </source>
</evidence>
<name>A0A8S1ZZM1_ARAAE</name>
<dbReference type="EC" id="3.1.3.16" evidence="7"/>
<keyword evidence="17" id="KW-0175">Coiled coil</keyword>
<evidence type="ECO:0000256" key="2">
    <source>
        <dbReference type="ARBA" id="ARBA00001946"/>
    </source>
</evidence>
<comment type="cofactor">
    <cofactor evidence="1">
        <name>Mn(2+)</name>
        <dbReference type="ChEBI" id="CHEBI:29035"/>
    </cofactor>
</comment>
<comment type="cofactor">
    <cofactor evidence="2">
        <name>Mg(2+)</name>
        <dbReference type="ChEBI" id="CHEBI:18420"/>
    </cofactor>
</comment>
<evidence type="ECO:0000256" key="6">
    <source>
        <dbReference type="ARBA" id="ARBA00006702"/>
    </source>
</evidence>
<feature type="region of interest" description="Disordered" evidence="18">
    <location>
        <begin position="1423"/>
        <end position="1474"/>
    </location>
</feature>
<keyword evidence="10" id="KW-0378">Hydrolase</keyword>
<dbReference type="GO" id="GO:0004722">
    <property type="term" value="F:protein serine/threonine phosphatase activity"/>
    <property type="evidence" value="ECO:0007669"/>
    <property type="project" value="UniProtKB-EC"/>
</dbReference>
<evidence type="ECO:0000256" key="3">
    <source>
        <dbReference type="ARBA" id="ARBA00003534"/>
    </source>
</evidence>
<feature type="coiled-coil region" evidence="17">
    <location>
        <begin position="1605"/>
        <end position="1632"/>
    </location>
</feature>
<comment type="catalytic activity">
    <reaction evidence="15">
        <text>O-phospho-L-seryl-[protein] + H2O = L-seryl-[protein] + phosphate</text>
        <dbReference type="Rhea" id="RHEA:20629"/>
        <dbReference type="Rhea" id="RHEA-COMP:9863"/>
        <dbReference type="Rhea" id="RHEA-COMP:11604"/>
        <dbReference type="ChEBI" id="CHEBI:15377"/>
        <dbReference type="ChEBI" id="CHEBI:29999"/>
        <dbReference type="ChEBI" id="CHEBI:43474"/>
        <dbReference type="ChEBI" id="CHEBI:83421"/>
        <dbReference type="EC" id="3.1.3.16"/>
    </reaction>
</comment>
<dbReference type="GO" id="GO:0071555">
    <property type="term" value="P:cell wall organization"/>
    <property type="evidence" value="ECO:0007669"/>
    <property type="project" value="UniProtKB-KW"/>
</dbReference>
<keyword evidence="19" id="KW-0472">Membrane</keyword>
<dbReference type="SUPFAM" id="SSF53474">
    <property type="entry name" value="alpha/beta-Hydrolases"/>
    <property type="match status" value="3"/>
</dbReference>
<comment type="function">
    <text evidence="3">Hydrolyzes acetyl esters in homogalacturonan regions of pectin. In type I primary cell wall, galacturonic acid residues of pectin can be acetylated at the O-2 and O-3 positions. Decreasing the degree of acetylation of pectin gels in vitro alters their physical properties.</text>
</comment>
<dbReference type="SUPFAM" id="SSF81606">
    <property type="entry name" value="PP2C-like"/>
    <property type="match status" value="1"/>
</dbReference>
<dbReference type="Pfam" id="PF00481">
    <property type="entry name" value="PP2C"/>
    <property type="match status" value="1"/>
</dbReference>
<feature type="region of interest" description="Disordered" evidence="18">
    <location>
        <begin position="1361"/>
        <end position="1382"/>
    </location>
</feature>
<comment type="similarity">
    <text evidence="5">Belongs to the pectinacetylesterase family.</text>
</comment>
<evidence type="ECO:0000313" key="21">
    <source>
        <dbReference type="EMBL" id="CAE5966651.1"/>
    </source>
</evidence>
<keyword evidence="13" id="KW-0464">Manganese</keyword>
<evidence type="ECO:0000256" key="15">
    <source>
        <dbReference type="ARBA" id="ARBA00047761"/>
    </source>
</evidence>
<dbReference type="GO" id="GO:0046872">
    <property type="term" value="F:metal ion binding"/>
    <property type="evidence" value="ECO:0007669"/>
    <property type="project" value="UniProtKB-KW"/>
</dbReference>
<comment type="similarity">
    <text evidence="6">Belongs to the PP2C family.</text>
</comment>
<evidence type="ECO:0000256" key="16">
    <source>
        <dbReference type="ARBA" id="ARBA00048336"/>
    </source>
</evidence>
<feature type="region of interest" description="Disordered" evidence="18">
    <location>
        <begin position="1270"/>
        <end position="1291"/>
    </location>
</feature>
<comment type="subcellular location">
    <subcellularLocation>
        <location evidence="4">Secreted</location>
        <location evidence="4">Cell wall</location>
    </subcellularLocation>
</comment>
<feature type="compositionally biased region" description="Pro residues" evidence="18">
    <location>
        <begin position="1273"/>
        <end position="1283"/>
    </location>
</feature>
<proteinExistence type="inferred from homology"/>
<evidence type="ECO:0000256" key="17">
    <source>
        <dbReference type="SAM" id="Coils"/>
    </source>
</evidence>
<evidence type="ECO:0000259" key="20">
    <source>
        <dbReference type="PROSITE" id="PS51746"/>
    </source>
</evidence>
<organism evidence="21 22">
    <name type="scientific">Arabidopsis arenosa</name>
    <name type="common">Sand rock-cress</name>
    <name type="synonym">Cardaminopsis arenosa</name>
    <dbReference type="NCBI Taxonomy" id="38785"/>
    <lineage>
        <taxon>Eukaryota</taxon>
        <taxon>Viridiplantae</taxon>
        <taxon>Streptophyta</taxon>
        <taxon>Embryophyta</taxon>
        <taxon>Tracheophyta</taxon>
        <taxon>Spermatophyta</taxon>
        <taxon>Magnoliopsida</taxon>
        <taxon>eudicotyledons</taxon>
        <taxon>Gunneridae</taxon>
        <taxon>Pentapetalae</taxon>
        <taxon>rosids</taxon>
        <taxon>malvids</taxon>
        <taxon>Brassicales</taxon>
        <taxon>Brassicaceae</taxon>
        <taxon>Camelineae</taxon>
        <taxon>Arabidopsis</taxon>
    </lineage>
</organism>
<evidence type="ECO:0000256" key="18">
    <source>
        <dbReference type="SAM" id="MobiDB-lite"/>
    </source>
</evidence>
<feature type="compositionally biased region" description="Acidic residues" evidence="18">
    <location>
        <begin position="1454"/>
        <end position="1465"/>
    </location>
</feature>
<keyword evidence="19" id="KW-1133">Transmembrane helix</keyword>
<keyword evidence="8" id="KW-0134">Cell wall</keyword>
<dbReference type="InterPro" id="IPR029058">
    <property type="entry name" value="AB_hydrolase_fold"/>
</dbReference>
<dbReference type="Pfam" id="PF03283">
    <property type="entry name" value="PAE"/>
    <property type="match status" value="3"/>
</dbReference>
<dbReference type="PANTHER" id="PTHR21562:SF60">
    <property type="entry name" value="PECTIN ACETYLESTERASE 5"/>
    <property type="match status" value="1"/>
</dbReference>